<dbReference type="EMBL" id="KB095811">
    <property type="protein sequence ID" value="ESO12602.1"/>
    <property type="molecule type" value="Genomic_DNA"/>
</dbReference>
<evidence type="ECO:0000256" key="3">
    <source>
        <dbReference type="ARBA" id="ARBA00022989"/>
    </source>
</evidence>
<evidence type="ECO:0000313" key="10">
    <source>
        <dbReference type="Proteomes" id="UP000015101"/>
    </source>
</evidence>
<dbReference type="InterPro" id="IPR021134">
    <property type="entry name" value="Bestrophin-like"/>
</dbReference>
<keyword evidence="3 6" id="KW-1133">Transmembrane helix</keyword>
<reference evidence="8 10" key="2">
    <citation type="journal article" date="2013" name="Nature">
        <title>Insights into bilaterian evolution from three spiralian genomes.</title>
        <authorList>
            <person name="Simakov O."/>
            <person name="Marletaz F."/>
            <person name="Cho S.J."/>
            <person name="Edsinger-Gonzales E."/>
            <person name="Havlak P."/>
            <person name="Hellsten U."/>
            <person name="Kuo D.H."/>
            <person name="Larsson T."/>
            <person name="Lv J."/>
            <person name="Arendt D."/>
            <person name="Savage R."/>
            <person name="Osoegawa K."/>
            <person name="de Jong P."/>
            <person name="Grimwood J."/>
            <person name="Chapman J.A."/>
            <person name="Shapiro H."/>
            <person name="Aerts A."/>
            <person name="Otillar R.P."/>
            <person name="Terry A.Y."/>
            <person name="Boore J.L."/>
            <person name="Grigoriev I.V."/>
            <person name="Lindberg D.R."/>
            <person name="Seaver E.C."/>
            <person name="Weisblat D.A."/>
            <person name="Putnam N.H."/>
            <person name="Rokhsar D.S."/>
        </authorList>
    </citation>
    <scope>NUCLEOTIDE SEQUENCE</scope>
</reference>
<sequence>MTVIYSADVATAGCGFLKLLLRWRGSIYKLLKVDFFLYVMTFYSLALIYRFVLTSDQQTIFYFIAEHCHVFNSSTALAFVLGFFINLVMQRWNSLVGSIPSPDRMAMFVTANIRGHDDKVRLMRRTIMRYLCLSYLITLSSISPVVKKKFPKFKNMVEAGFMLENELQVIENIDSRDNKYFVPIAWCTTLLARARLEGKIKDESALKTLIDEVNDFRGKLGGLFTFDWAPLPLVYTQVVTIAVYSYFIPALICKQFRYGPGNFLIYQDWFPIFTFLEYFFYVGWLKVGESFINPFGKDDDDVDFTTLIDRNLRVSYLVVDDMHSEHPELIKDQYWETTFSQTPGQEHTSGPNNMSYLGSALDVQLKESGKHRSIDGNKQEKSWWRKGSKASSGTDRQNSANSDKDAQNVKLSSKKKQKSSIDSSTEDGKLSKNRDCDNRRR</sequence>
<dbReference type="InParanoid" id="T1EDU8"/>
<dbReference type="OMA" id="CANTTCI"/>
<keyword evidence="6" id="KW-0813">Transport</keyword>
<dbReference type="EMBL" id="AMQM01000201">
    <property type="status" value="NOT_ANNOTATED_CDS"/>
    <property type="molecule type" value="Genomic_DNA"/>
</dbReference>
<dbReference type="GO" id="GO:0034707">
    <property type="term" value="C:chloride channel complex"/>
    <property type="evidence" value="ECO:0007669"/>
    <property type="project" value="UniProtKB-KW"/>
</dbReference>
<keyword evidence="6" id="KW-0407">Ion channel</keyword>
<reference evidence="10" key="1">
    <citation type="submission" date="2012-12" db="EMBL/GenBank/DDBJ databases">
        <authorList>
            <person name="Hellsten U."/>
            <person name="Grimwood J."/>
            <person name="Chapman J.A."/>
            <person name="Shapiro H."/>
            <person name="Aerts A."/>
            <person name="Otillar R.P."/>
            <person name="Terry A.Y."/>
            <person name="Boore J.L."/>
            <person name="Simakov O."/>
            <person name="Marletaz F."/>
            <person name="Cho S.-J."/>
            <person name="Edsinger-Gonzales E."/>
            <person name="Havlak P."/>
            <person name="Kuo D.-H."/>
            <person name="Larsson T."/>
            <person name="Lv J."/>
            <person name="Arendt D."/>
            <person name="Savage R."/>
            <person name="Osoegawa K."/>
            <person name="de Jong P."/>
            <person name="Lindberg D.R."/>
            <person name="Seaver E.C."/>
            <person name="Weisblat D.A."/>
            <person name="Putnam N.H."/>
            <person name="Grigoriev I.V."/>
            <person name="Rokhsar D.S."/>
        </authorList>
    </citation>
    <scope>NUCLEOTIDE SEQUENCE</scope>
</reference>
<organism evidence="9 10">
    <name type="scientific">Helobdella robusta</name>
    <name type="common">Californian leech</name>
    <dbReference type="NCBI Taxonomy" id="6412"/>
    <lineage>
        <taxon>Eukaryota</taxon>
        <taxon>Metazoa</taxon>
        <taxon>Spiralia</taxon>
        <taxon>Lophotrochozoa</taxon>
        <taxon>Annelida</taxon>
        <taxon>Clitellata</taxon>
        <taxon>Hirudinea</taxon>
        <taxon>Rhynchobdellida</taxon>
        <taxon>Glossiphoniidae</taxon>
        <taxon>Helobdella</taxon>
    </lineage>
</organism>
<evidence type="ECO:0000313" key="8">
    <source>
        <dbReference type="EMBL" id="ESO12602.1"/>
    </source>
</evidence>
<evidence type="ECO:0000256" key="2">
    <source>
        <dbReference type="ARBA" id="ARBA00022692"/>
    </source>
</evidence>
<feature type="transmembrane region" description="Helical" evidence="6">
    <location>
        <begin position="35"/>
        <end position="53"/>
    </location>
</feature>
<comment type="similarity">
    <text evidence="5 6">Belongs to the anion channel-forming bestrophin (TC 1.A.46) family. Calcium-sensitive chloride channel subfamily.</text>
</comment>
<dbReference type="Pfam" id="PF01062">
    <property type="entry name" value="Bestrophin"/>
    <property type="match status" value="1"/>
</dbReference>
<dbReference type="GO" id="GO:1902476">
    <property type="term" value="P:chloride transmembrane transport"/>
    <property type="evidence" value="ECO:0000318"/>
    <property type="project" value="GO_Central"/>
</dbReference>
<feature type="transmembrane region" description="Helical" evidence="6">
    <location>
        <begin position="59"/>
        <end position="85"/>
    </location>
</feature>
<reference evidence="9" key="3">
    <citation type="submission" date="2015-06" db="UniProtKB">
        <authorList>
            <consortium name="EnsemblMetazoa"/>
        </authorList>
    </citation>
    <scope>IDENTIFICATION</scope>
</reference>
<dbReference type="InterPro" id="IPR000615">
    <property type="entry name" value="Bestrophin"/>
</dbReference>
<name>T1EDU8_HELRO</name>
<dbReference type="EnsemblMetazoa" id="HelroT105425">
    <property type="protein sequence ID" value="HelroP105425"/>
    <property type="gene ID" value="HelroG105425"/>
</dbReference>
<evidence type="ECO:0000313" key="9">
    <source>
        <dbReference type="EnsemblMetazoa" id="HelroP105425"/>
    </source>
</evidence>
<feature type="compositionally biased region" description="Polar residues" evidence="7">
    <location>
        <begin position="389"/>
        <end position="401"/>
    </location>
</feature>
<keyword evidence="6" id="KW-0406">Ion transport</keyword>
<feature type="region of interest" description="Disordered" evidence="7">
    <location>
        <begin position="368"/>
        <end position="441"/>
    </location>
</feature>
<evidence type="ECO:0000256" key="5">
    <source>
        <dbReference type="ARBA" id="ARBA00034769"/>
    </source>
</evidence>
<feature type="compositionally biased region" description="Basic and acidic residues" evidence="7">
    <location>
        <begin position="368"/>
        <end position="383"/>
    </location>
</feature>
<dbReference type="Proteomes" id="UP000015101">
    <property type="component" value="Unassembled WGS sequence"/>
</dbReference>
<comment type="function">
    <text evidence="6">Forms chloride channels.</text>
</comment>
<keyword evidence="10" id="KW-1185">Reference proteome</keyword>
<dbReference type="GeneID" id="20194750"/>
<keyword evidence="6" id="KW-1003">Cell membrane</keyword>
<gene>
    <name evidence="9" type="primary">20194750</name>
    <name evidence="8" type="ORF">HELRODRAFT_105425</name>
</gene>
<comment type="subcellular location">
    <subcellularLocation>
        <location evidence="6">Cell membrane</location>
        <topology evidence="6">Multi-pass membrane protein</topology>
    </subcellularLocation>
    <subcellularLocation>
        <location evidence="1">Membrane</location>
    </subcellularLocation>
</comment>
<dbReference type="CTD" id="20194750"/>
<keyword evidence="4 6" id="KW-0472">Membrane</keyword>
<dbReference type="PANTHER" id="PTHR10736:SF65">
    <property type="entry name" value="BESTROPHIN 1, ISOFORM C-RELATED"/>
    <property type="match status" value="1"/>
</dbReference>
<keyword evidence="6" id="KW-0869">Chloride channel</keyword>
<accession>T1EDU8</accession>
<dbReference type="eggNOG" id="KOG3547">
    <property type="taxonomic scope" value="Eukaryota"/>
</dbReference>
<evidence type="ECO:0000256" key="4">
    <source>
        <dbReference type="ARBA" id="ARBA00023136"/>
    </source>
</evidence>
<dbReference type="GO" id="GO:0005254">
    <property type="term" value="F:chloride channel activity"/>
    <property type="evidence" value="ECO:0000318"/>
    <property type="project" value="GO_Central"/>
</dbReference>
<dbReference type="OrthoDB" id="201595at2759"/>
<keyword evidence="2 6" id="KW-0812">Transmembrane</keyword>
<dbReference type="GO" id="GO:0005886">
    <property type="term" value="C:plasma membrane"/>
    <property type="evidence" value="ECO:0000318"/>
    <property type="project" value="GO_Central"/>
</dbReference>
<dbReference type="PANTHER" id="PTHR10736">
    <property type="entry name" value="BESTROPHIN"/>
    <property type="match status" value="1"/>
</dbReference>
<dbReference type="KEGG" id="hro:HELRODRAFT_105425"/>
<evidence type="ECO:0000256" key="6">
    <source>
        <dbReference type="RuleBase" id="RU363126"/>
    </source>
</evidence>
<dbReference type="HOGENOM" id="CLU_018069_0_1_1"/>
<comment type="caution">
    <text evidence="6">Lacks conserved residue(s) required for the propagation of feature annotation.</text>
</comment>
<protein>
    <recommendedName>
        <fullName evidence="6">Bestrophin homolog</fullName>
    </recommendedName>
</protein>
<feature type="compositionally biased region" description="Basic and acidic residues" evidence="7">
    <location>
        <begin position="426"/>
        <end position="441"/>
    </location>
</feature>
<feature type="transmembrane region" description="Helical" evidence="6">
    <location>
        <begin position="127"/>
        <end position="146"/>
    </location>
</feature>
<dbReference type="RefSeq" id="XP_009009322.1">
    <property type="nucleotide sequence ID" value="XM_009011074.1"/>
</dbReference>
<feature type="transmembrane region" description="Helical" evidence="6">
    <location>
        <begin position="264"/>
        <end position="284"/>
    </location>
</feature>
<evidence type="ECO:0000256" key="1">
    <source>
        <dbReference type="ARBA" id="ARBA00004370"/>
    </source>
</evidence>
<keyword evidence="6" id="KW-0868">Chloride</keyword>
<dbReference type="AlphaFoldDB" id="T1EDU8"/>
<feature type="transmembrane region" description="Helical" evidence="6">
    <location>
        <begin position="233"/>
        <end position="252"/>
    </location>
</feature>
<proteinExistence type="inferred from homology"/>
<evidence type="ECO:0000256" key="7">
    <source>
        <dbReference type="SAM" id="MobiDB-lite"/>
    </source>
</evidence>
<feature type="transmembrane region" description="Helical" evidence="6">
    <location>
        <begin position="6"/>
        <end position="23"/>
    </location>
</feature>